<proteinExistence type="predicted"/>
<organism evidence="1 2">
    <name type="scientific">Paenibacillus flagellatus</name>
    <dbReference type="NCBI Taxonomy" id="2211139"/>
    <lineage>
        <taxon>Bacteria</taxon>
        <taxon>Bacillati</taxon>
        <taxon>Bacillota</taxon>
        <taxon>Bacilli</taxon>
        <taxon>Bacillales</taxon>
        <taxon>Paenibacillaceae</taxon>
        <taxon>Paenibacillus</taxon>
    </lineage>
</organism>
<dbReference type="PRINTS" id="PR00413">
    <property type="entry name" value="HADHALOGNASE"/>
</dbReference>
<evidence type="ECO:0000313" key="2">
    <source>
        <dbReference type="Proteomes" id="UP000247476"/>
    </source>
</evidence>
<keyword evidence="2" id="KW-1185">Reference proteome</keyword>
<dbReference type="InterPro" id="IPR036412">
    <property type="entry name" value="HAD-like_sf"/>
</dbReference>
<protein>
    <submittedName>
        <fullName evidence="1">Haloacid dehalogenase</fullName>
    </submittedName>
</protein>
<dbReference type="PANTHER" id="PTHR47478">
    <property type="match status" value="1"/>
</dbReference>
<name>A0A2V5KCF8_9BACL</name>
<dbReference type="InterPro" id="IPR023198">
    <property type="entry name" value="PGP-like_dom2"/>
</dbReference>
<gene>
    <name evidence="1" type="ORF">DLM86_24460</name>
</gene>
<dbReference type="EMBL" id="QJVJ01000012">
    <property type="protein sequence ID" value="PYI51570.1"/>
    <property type="molecule type" value="Genomic_DNA"/>
</dbReference>
<evidence type="ECO:0000313" key="1">
    <source>
        <dbReference type="EMBL" id="PYI51570.1"/>
    </source>
</evidence>
<dbReference type="SFLD" id="SFLDS00003">
    <property type="entry name" value="Haloacid_Dehalogenase"/>
    <property type="match status" value="1"/>
</dbReference>
<dbReference type="PANTHER" id="PTHR47478:SF1">
    <property type="entry name" value="PYRIMIDINE 5'-NUCLEOTIDASE YJJG"/>
    <property type="match status" value="1"/>
</dbReference>
<comment type="caution">
    <text evidence="1">The sequence shown here is derived from an EMBL/GenBank/DDBJ whole genome shotgun (WGS) entry which is preliminary data.</text>
</comment>
<dbReference type="InterPro" id="IPR023214">
    <property type="entry name" value="HAD_sf"/>
</dbReference>
<dbReference type="Proteomes" id="UP000247476">
    <property type="component" value="Unassembled WGS sequence"/>
</dbReference>
<dbReference type="RefSeq" id="WP_110842690.1">
    <property type="nucleotide sequence ID" value="NZ_QJVJ01000012.1"/>
</dbReference>
<dbReference type="Pfam" id="PF00702">
    <property type="entry name" value="Hydrolase"/>
    <property type="match status" value="1"/>
</dbReference>
<sequence length="234" mass="27091">MYKAIIFDLDNTLLDYDRCESDSLLMTGGRHGFEQWERFTWEAFRATFDPINWTYWSERVVRKLTIHQVLEYSFRDTLEKLERDKGEAEALARTYWEHFCAICHFEEGAPELLADLHGSRKLAVVSNGIGEAQRRRTASGGIDHLFDAFVVSDEVGLWKPDRTIFEVALRELGLDRSEVLFVGDSLQDDYAGARNAGIDFCFYNRKRVTLDRGYEPDYVIERIGDIRGVLSGER</sequence>
<dbReference type="Gene3D" id="1.10.150.240">
    <property type="entry name" value="Putative phosphatase, domain 2"/>
    <property type="match status" value="1"/>
</dbReference>
<dbReference type="InterPro" id="IPR006439">
    <property type="entry name" value="HAD-SF_hydro_IA"/>
</dbReference>
<dbReference type="SFLD" id="SFLDG01129">
    <property type="entry name" value="C1.5:_HAD__Beta-PGM__Phosphata"/>
    <property type="match status" value="1"/>
</dbReference>
<dbReference type="Gene3D" id="3.40.50.1000">
    <property type="entry name" value="HAD superfamily/HAD-like"/>
    <property type="match status" value="1"/>
</dbReference>
<reference evidence="1 2" key="1">
    <citation type="submission" date="2018-05" db="EMBL/GenBank/DDBJ databases">
        <title>Paenibacillus flagellatus sp. nov., isolated from selenium mineral soil.</title>
        <authorList>
            <person name="Dai X."/>
        </authorList>
    </citation>
    <scope>NUCLEOTIDE SEQUENCE [LARGE SCALE GENOMIC DNA]</scope>
    <source>
        <strain evidence="1 2">DXL2</strain>
    </source>
</reference>
<dbReference type="NCBIfam" id="TIGR01549">
    <property type="entry name" value="HAD-SF-IA-v1"/>
    <property type="match status" value="1"/>
</dbReference>
<dbReference type="SUPFAM" id="SSF56784">
    <property type="entry name" value="HAD-like"/>
    <property type="match status" value="1"/>
</dbReference>
<dbReference type="OrthoDB" id="9802350at2"/>
<dbReference type="InterPro" id="IPR052550">
    <property type="entry name" value="Pyrimidine_5'-ntase_YjjG"/>
</dbReference>
<dbReference type="AlphaFoldDB" id="A0A2V5KCF8"/>
<accession>A0A2V5KCF8</accession>